<sequence>MNEQLPITLKNTAQSTWSAQSPKAPQPDAEIHYLRVSPQWELRLAATIENDLLPLKPSEIPAGGGIFRTPVAVGVIAIARHTNRDGQPTIQKSDAAPVVFALESSTDDVSLPAMPEGLELNGSQQQAFTGQLRDQIARWQLQGWGQLEDIHIDATVRYWPDQGYVRYLVQATQMPQASLAATIGVSERTLQSWQDPRDQRSIPYAAQHLLEVIARKALQQRDCFHA</sequence>
<gene>
    <name evidence="2" type="ORF">IT774_05955</name>
</gene>
<dbReference type="EMBL" id="CP064795">
    <property type="protein sequence ID" value="QPG06691.1"/>
    <property type="molecule type" value="Genomic_DNA"/>
</dbReference>
<feature type="region of interest" description="Disordered" evidence="1">
    <location>
        <begin position="1"/>
        <end position="25"/>
    </location>
</feature>
<dbReference type="GO" id="GO:0003677">
    <property type="term" value="F:DNA binding"/>
    <property type="evidence" value="ECO:0007669"/>
    <property type="project" value="InterPro"/>
</dbReference>
<reference evidence="2 3" key="1">
    <citation type="submission" date="2020-11" db="EMBL/GenBank/DDBJ databases">
        <title>Complete genome sequence for Salinimonas sp. strain G2-b.</title>
        <authorList>
            <person name="Park S.-J."/>
        </authorList>
    </citation>
    <scope>NUCLEOTIDE SEQUENCE [LARGE SCALE GENOMIC DNA]</scope>
    <source>
        <strain evidence="2 3">G2-b</strain>
    </source>
</reference>
<dbReference type="Proteomes" id="UP000595095">
    <property type="component" value="Chromosome"/>
</dbReference>
<protein>
    <submittedName>
        <fullName evidence="2">Uncharacterized protein</fullName>
    </submittedName>
</protein>
<evidence type="ECO:0000313" key="2">
    <source>
        <dbReference type="EMBL" id="QPG06691.1"/>
    </source>
</evidence>
<dbReference type="KEGG" id="smaa:IT774_05955"/>
<proteinExistence type="predicted"/>
<keyword evidence="3" id="KW-1185">Reference proteome</keyword>
<dbReference type="AlphaFoldDB" id="A0A7S9HEH7"/>
<accession>A0A7S9HEH7</accession>
<evidence type="ECO:0000313" key="3">
    <source>
        <dbReference type="Proteomes" id="UP000595095"/>
    </source>
</evidence>
<dbReference type="InterPro" id="IPR010982">
    <property type="entry name" value="Lambda_DNA-bd_dom_sf"/>
</dbReference>
<dbReference type="Gene3D" id="1.10.260.40">
    <property type="entry name" value="lambda repressor-like DNA-binding domains"/>
    <property type="match status" value="1"/>
</dbReference>
<organism evidence="2 3">
    <name type="scientific">Salinimonas marina</name>
    <dbReference type="NCBI Taxonomy" id="2785918"/>
    <lineage>
        <taxon>Bacteria</taxon>
        <taxon>Pseudomonadati</taxon>
        <taxon>Pseudomonadota</taxon>
        <taxon>Gammaproteobacteria</taxon>
        <taxon>Alteromonadales</taxon>
        <taxon>Alteromonadaceae</taxon>
        <taxon>Alteromonas/Salinimonas group</taxon>
        <taxon>Salinimonas</taxon>
    </lineage>
</organism>
<feature type="compositionally biased region" description="Polar residues" evidence="1">
    <location>
        <begin position="1"/>
        <end position="23"/>
    </location>
</feature>
<name>A0A7S9HEH7_9ALTE</name>
<evidence type="ECO:0000256" key="1">
    <source>
        <dbReference type="SAM" id="MobiDB-lite"/>
    </source>
</evidence>
<dbReference type="RefSeq" id="WP_195811766.1">
    <property type="nucleotide sequence ID" value="NZ_CP064795.1"/>
</dbReference>